<gene>
    <name evidence="13" type="ORF">EA797_00190</name>
</gene>
<dbReference type="SMART" id="SM00065">
    <property type="entry name" value="GAF"/>
    <property type="match status" value="1"/>
</dbReference>
<accession>A0A3M2HNC3</accession>
<dbReference type="SUPFAM" id="SSF55874">
    <property type="entry name" value="ATPase domain of HSP90 chaperone/DNA topoisomerase II/histidine kinase"/>
    <property type="match status" value="1"/>
</dbReference>
<dbReference type="InterPro" id="IPR003594">
    <property type="entry name" value="HATPase_dom"/>
</dbReference>
<dbReference type="Gene3D" id="1.10.287.130">
    <property type="match status" value="1"/>
</dbReference>
<evidence type="ECO:0000256" key="6">
    <source>
        <dbReference type="ARBA" id="ARBA00022606"/>
    </source>
</evidence>
<evidence type="ECO:0000259" key="12">
    <source>
        <dbReference type="PROSITE" id="PS50109"/>
    </source>
</evidence>
<dbReference type="Pfam" id="PF00512">
    <property type="entry name" value="HisKA"/>
    <property type="match status" value="1"/>
</dbReference>
<comment type="catalytic activity">
    <reaction evidence="1">
        <text>ATP + protein L-histidine = ADP + protein N-phospho-L-histidine.</text>
        <dbReference type="EC" id="2.7.13.3"/>
    </reaction>
</comment>
<dbReference type="EC" id="2.7.13.3" evidence="3"/>
<keyword evidence="4" id="KW-0600">Photoreceptor protein</keyword>
<dbReference type="GO" id="GO:0009584">
    <property type="term" value="P:detection of visible light"/>
    <property type="evidence" value="ECO:0007669"/>
    <property type="project" value="InterPro"/>
</dbReference>
<dbReference type="Pfam" id="PF02518">
    <property type="entry name" value="HATPase_c"/>
    <property type="match status" value="1"/>
</dbReference>
<dbReference type="Proteomes" id="UP000269774">
    <property type="component" value="Unassembled WGS sequence"/>
</dbReference>
<dbReference type="InterPro" id="IPR036097">
    <property type="entry name" value="HisK_dim/P_sf"/>
</dbReference>
<dbReference type="PANTHER" id="PTHR42878">
    <property type="entry name" value="TWO-COMPONENT HISTIDINE KINASE"/>
    <property type="match status" value="1"/>
</dbReference>
<dbReference type="Gene3D" id="3.30.450.20">
    <property type="entry name" value="PAS domain"/>
    <property type="match status" value="1"/>
</dbReference>
<evidence type="ECO:0000256" key="5">
    <source>
        <dbReference type="ARBA" id="ARBA00022553"/>
    </source>
</evidence>
<dbReference type="InterPro" id="IPR003018">
    <property type="entry name" value="GAF"/>
</dbReference>
<evidence type="ECO:0000259" key="11">
    <source>
        <dbReference type="PROSITE" id="PS50046"/>
    </source>
</evidence>
<dbReference type="Gene3D" id="3.30.450.270">
    <property type="match status" value="1"/>
</dbReference>
<dbReference type="PRINTS" id="PR01033">
    <property type="entry name" value="PHYTOCHROME"/>
</dbReference>
<keyword evidence="5" id="KW-0597">Phosphoprotein</keyword>
<evidence type="ECO:0000313" key="13">
    <source>
        <dbReference type="EMBL" id="RMH91216.1"/>
    </source>
</evidence>
<proteinExistence type="inferred from homology"/>
<dbReference type="InterPro" id="IPR035965">
    <property type="entry name" value="PAS-like_dom_sf"/>
</dbReference>
<dbReference type="SMART" id="SM00387">
    <property type="entry name" value="HATPase_c"/>
    <property type="match status" value="1"/>
</dbReference>
<dbReference type="GO" id="GO:0005886">
    <property type="term" value="C:plasma membrane"/>
    <property type="evidence" value="ECO:0007669"/>
    <property type="project" value="UniProtKB-ARBA"/>
</dbReference>
<keyword evidence="6" id="KW-0716">Sensory transduction</keyword>
<evidence type="ECO:0000256" key="7">
    <source>
        <dbReference type="ARBA" id="ARBA00022679"/>
    </source>
</evidence>
<dbReference type="InterPro" id="IPR005467">
    <property type="entry name" value="His_kinase_dom"/>
</dbReference>
<feature type="domain" description="Histidine kinase" evidence="12">
    <location>
        <begin position="550"/>
        <end position="764"/>
    </location>
</feature>
<dbReference type="Pfam" id="PF01590">
    <property type="entry name" value="GAF"/>
    <property type="match status" value="1"/>
</dbReference>
<evidence type="ECO:0000256" key="10">
    <source>
        <dbReference type="ARBA" id="ARBA00023170"/>
    </source>
</evidence>
<dbReference type="InterPro" id="IPR001294">
    <property type="entry name" value="Phytochrome"/>
</dbReference>
<dbReference type="GO" id="GO:0030295">
    <property type="term" value="F:protein kinase activator activity"/>
    <property type="evidence" value="ECO:0007669"/>
    <property type="project" value="TreeGrafter"/>
</dbReference>
<dbReference type="Gene3D" id="3.30.450.40">
    <property type="match status" value="1"/>
</dbReference>
<keyword evidence="7" id="KW-0808">Transferase</keyword>
<dbReference type="GO" id="GO:0000156">
    <property type="term" value="F:phosphorelay response regulator activity"/>
    <property type="evidence" value="ECO:0007669"/>
    <property type="project" value="TreeGrafter"/>
</dbReference>
<name>A0A3M2HNC3_9GAMM</name>
<comment type="caution">
    <text evidence="13">The sequence shown here is derived from an EMBL/GenBank/DDBJ whole genome shotgun (WGS) entry which is preliminary data.</text>
</comment>
<dbReference type="InterPro" id="IPR013515">
    <property type="entry name" value="Phytochrome_cen-reg"/>
</dbReference>
<evidence type="ECO:0000256" key="1">
    <source>
        <dbReference type="ARBA" id="ARBA00000085"/>
    </source>
</evidence>
<dbReference type="PROSITE" id="PS50109">
    <property type="entry name" value="HIS_KIN"/>
    <property type="match status" value="1"/>
</dbReference>
<dbReference type="SMART" id="SM00388">
    <property type="entry name" value="HisKA"/>
    <property type="match status" value="1"/>
</dbReference>
<dbReference type="Gene3D" id="3.30.565.10">
    <property type="entry name" value="Histidine kinase-like ATPase, C-terminal domain"/>
    <property type="match status" value="1"/>
</dbReference>
<dbReference type="GO" id="GO:0000155">
    <property type="term" value="F:phosphorelay sensor kinase activity"/>
    <property type="evidence" value="ECO:0007669"/>
    <property type="project" value="InterPro"/>
</dbReference>
<comment type="similarity">
    <text evidence="2">In the N-terminal section; belongs to the phytochrome family.</text>
</comment>
<dbReference type="EMBL" id="RFFM01000001">
    <property type="protein sequence ID" value="RMH91216.1"/>
    <property type="molecule type" value="Genomic_DNA"/>
</dbReference>
<dbReference type="PROSITE" id="PS50046">
    <property type="entry name" value="PHYTOCHROME_2"/>
    <property type="match status" value="1"/>
</dbReference>
<protein>
    <recommendedName>
        <fullName evidence="3">histidine kinase</fullName>
        <ecNumber evidence="3">2.7.13.3</ecNumber>
    </recommendedName>
</protein>
<dbReference type="InterPro" id="IPR029016">
    <property type="entry name" value="GAF-like_dom_sf"/>
</dbReference>
<dbReference type="PANTHER" id="PTHR42878:SF15">
    <property type="entry name" value="BACTERIOPHYTOCHROME"/>
    <property type="match status" value="1"/>
</dbReference>
<dbReference type="InterPro" id="IPR043150">
    <property type="entry name" value="Phytochrome_PHY_sf"/>
</dbReference>
<sequence length="769" mass="85604">MSACRSYWPLEFEAGVILQSIEEHDRLEAALAQCASEAIHIPGGIQPHGFLLVLQEPQLTVIQASENVGQWLGVEANTLLGRPLTELIGHCGFAESLAQLADDDHNPFHLSDIKFSLPESSDRPSFALLAHRYDGQLIVEFETAGSSSKAYDTLYPLMRTFVVQLQEAQELDLICQLAVREVKRITGFGRVKAYRFDAQGNGLVLAEEADEGYPRYLGLCFPASDIPPQARQLYCNNLIRVIQDANYRASPLVPVLNPTSGKPLDLSFASLRSVSPIHLQYMRNMGTLASMSISIVVQGKLWGMISCHNAEPKAVSYQTRTACELLGRILSLQIEAKEAAVLAQRKLELRRQIVELLSAMADRDSVIEGFKTLPSVVLGFAGANGAAIVSGERHEVIGETPPAELLTRLTQWLSLQHERVVFSSDCVSRDIPAVPELAEHCAGLLAISISRLHPHYLLWFRREQVKTVDWAGHSDKRIDSHGALSPRNSFESWRETVRGYAPPWQEVELDGALELRTSVLGIVLRKAEEMAQLAGELRESNKELESFSYSVSHDLRAPLRHIAGYTELLGELEGSKLSDRGLRFLDNIGDAARFAGTLVDNLLSFSQMGRAALRLSDVNLHALVESIRQEMAPDCENREIEWRVSPMPVVVADAAFIHMALRNLISNAIKYSRKREHAIIEIGAEERPEEIIVFIRDNGVGFNMQYANKLFGVFQRLHRMEEFEGTGIGLASVRRIIERHDGQVWANGEINQGATFFFSLPRLSYATSL</sequence>
<keyword evidence="14" id="KW-1185">Reference proteome</keyword>
<dbReference type="AlphaFoldDB" id="A0A3M2HNC3"/>
<dbReference type="SUPFAM" id="SSF55781">
    <property type="entry name" value="GAF domain-like"/>
    <property type="match status" value="2"/>
</dbReference>
<reference evidence="13 14" key="1">
    <citation type="submission" date="2018-10" db="EMBL/GenBank/DDBJ databases">
        <title>Pseudomonas zhaodongensis NEAU-ST5-21(T) genome.</title>
        <authorList>
            <person name="Peng J."/>
            <person name="Liu Z.-P."/>
        </authorList>
    </citation>
    <scope>NUCLEOTIDE SEQUENCE [LARGE SCALE GENOMIC DNA]</scope>
    <source>
        <strain evidence="13 14">NEAU-ST5-21</strain>
    </source>
</reference>
<keyword evidence="10" id="KW-0675">Receptor</keyword>
<feature type="domain" description="Phytochrome chromophore attachment site" evidence="11">
    <location>
        <begin position="170"/>
        <end position="328"/>
    </location>
</feature>
<keyword evidence="9" id="KW-0157">Chromophore</keyword>
<evidence type="ECO:0000256" key="8">
    <source>
        <dbReference type="ARBA" id="ARBA00022777"/>
    </source>
</evidence>
<dbReference type="GO" id="GO:0007234">
    <property type="term" value="P:osmosensory signaling via phosphorelay pathway"/>
    <property type="evidence" value="ECO:0007669"/>
    <property type="project" value="TreeGrafter"/>
</dbReference>
<evidence type="ECO:0000256" key="4">
    <source>
        <dbReference type="ARBA" id="ARBA00022543"/>
    </source>
</evidence>
<dbReference type="Pfam" id="PF00360">
    <property type="entry name" value="PHY"/>
    <property type="match status" value="1"/>
</dbReference>
<dbReference type="OrthoDB" id="9808408at2"/>
<evidence type="ECO:0000256" key="2">
    <source>
        <dbReference type="ARBA" id="ARBA00006402"/>
    </source>
</evidence>
<dbReference type="InterPro" id="IPR013654">
    <property type="entry name" value="PAS_2"/>
</dbReference>
<dbReference type="InterPro" id="IPR003661">
    <property type="entry name" value="HisK_dim/P_dom"/>
</dbReference>
<evidence type="ECO:0000256" key="9">
    <source>
        <dbReference type="ARBA" id="ARBA00022991"/>
    </source>
</evidence>
<dbReference type="Pfam" id="PF08446">
    <property type="entry name" value="PAS_2"/>
    <property type="match status" value="1"/>
</dbReference>
<dbReference type="GO" id="GO:0009881">
    <property type="term" value="F:photoreceptor activity"/>
    <property type="evidence" value="ECO:0007669"/>
    <property type="project" value="UniProtKB-KW"/>
</dbReference>
<dbReference type="SUPFAM" id="SSF47384">
    <property type="entry name" value="Homodimeric domain of signal transducing histidine kinase"/>
    <property type="match status" value="1"/>
</dbReference>
<dbReference type="InterPro" id="IPR016132">
    <property type="entry name" value="Phyto_chromo_attachment"/>
</dbReference>
<dbReference type="FunFam" id="3.30.565.10:FF:000006">
    <property type="entry name" value="Sensor histidine kinase WalK"/>
    <property type="match status" value="1"/>
</dbReference>
<dbReference type="CDD" id="cd00082">
    <property type="entry name" value="HisKA"/>
    <property type="match status" value="1"/>
</dbReference>
<organism evidence="13 14">
    <name type="scientific">Stutzerimonas zhaodongensis</name>
    <dbReference type="NCBI Taxonomy" id="1176257"/>
    <lineage>
        <taxon>Bacteria</taxon>
        <taxon>Pseudomonadati</taxon>
        <taxon>Pseudomonadota</taxon>
        <taxon>Gammaproteobacteria</taxon>
        <taxon>Pseudomonadales</taxon>
        <taxon>Pseudomonadaceae</taxon>
        <taxon>Stutzerimonas</taxon>
    </lineage>
</organism>
<dbReference type="InterPro" id="IPR036890">
    <property type="entry name" value="HATPase_C_sf"/>
</dbReference>
<dbReference type="InterPro" id="IPR050351">
    <property type="entry name" value="BphY/WalK/GraS-like"/>
</dbReference>
<evidence type="ECO:0000313" key="14">
    <source>
        <dbReference type="Proteomes" id="UP000269774"/>
    </source>
</evidence>
<keyword evidence="8" id="KW-0418">Kinase</keyword>
<dbReference type="GO" id="GO:0006355">
    <property type="term" value="P:regulation of DNA-templated transcription"/>
    <property type="evidence" value="ECO:0007669"/>
    <property type="project" value="InterPro"/>
</dbReference>
<dbReference type="SUPFAM" id="SSF55785">
    <property type="entry name" value="PYP-like sensor domain (PAS domain)"/>
    <property type="match status" value="1"/>
</dbReference>
<evidence type="ECO:0000256" key="3">
    <source>
        <dbReference type="ARBA" id="ARBA00012438"/>
    </source>
</evidence>